<comment type="function">
    <text evidence="4">DNA-dependent RNA polymerase catalyzes the transcription of DNA into RNA using the four ribonucleoside triphosphates as substrates. Specific peripheric component of RNA polymerase III which synthesizes small RNAs, such as 5S rRNA and tRNAs.</text>
</comment>
<comment type="subunit">
    <text evidence="4">Component of the RNA polymerase III (Pol III) complex.</text>
</comment>
<dbReference type="PIRSF" id="PIRSF000777">
    <property type="entry name" value="RNA_polIII_C31"/>
    <property type="match status" value="1"/>
</dbReference>
<feature type="compositionally biased region" description="Acidic residues" evidence="5">
    <location>
        <begin position="200"/>
        <end position="215"/>
    </location>
</feature>
<dbReference type="PhylomeDB" id="A0A060T3M3"/>
<evidence type="ECO:0000256" key="5">
    <source>
        <dbReference type="SAM" id="MobiDB-lite"/>
    </source>
</evidence>
<dbReference type="PANTHER" id="PTHR15367:SF2">
    <property type="entry name" value="DNA-DIRECTED RNA POLYMERASE III SUBUNIT"/>
    <property type="match status" value="1"/>
</dbReference>
<evidence type="ECO:0000256" key="2">
    <source>
        <dbReference type="ARBA" id="ARBA00008352"/>
    </source>
</evidence>
<sequence>MYRRSSTKPGNPFGFEVDHKPTELFPPTAVPVQAPPSAEEKQAAAQFLSLRQSIREGPLYTGSANARKGRVVVEVESAFDDGIKRYTDRYVKRVKIGRSVDEHPYVVKFFPPELHGAMGLKSKKQFGIAKFKKGLQQTYYETGDKTSLLARIEQAGDEAEREGGDEKEAESDPEDYDDDYDDEDDDNDDYNAEKYFDGGDSMDEGDDGGDDEAAY</sequence>
<comment type="similarity">
    <text evidence="2 4">Belongs to the eukaryotic RPC7 RNA polymerase subunit family.</text>
</comment>
<dbReference type="AlphaFoldDB" id="A0A060T3M3"/>
<proteinExistence type="inferred from homology"/>
<feature type="region of interest" description="Disordered" evidence="5">
    <location>
        <begin position="155"/>
        <end position="215"/>
    </location>
</feature>
<accession>A0A060T3M3</accession>
<comment type="subcellular location">
    <subcellularLocation>
        <location evidence="1 4">Nucleus</location>
    </subcellularLocation>
</comment>
<reference evidence="6" key="1">
    <citation type="submission" date="2014-02" db="EMBL/GenBank/DDBJ databases">
        <authorList>
            <person name="Genoscope - CEA"/>
        </authorList>
    </citation>
    <scope>NUCLEOTIDE SEQUENCE</scope>
    <source>
        <strain evidence="6">LS3</strain>
    </source>
</reference>
<dbReference type="Pfam" id="PF11705">
    <property type="entry name" value="RNA_pol_3_Rpc31"/>
    <property type="match status" value="1"/>
</dbReference>
<organism evidence="6">
    <name type="scientific">Blastobotrys adeninivorans</name>
    <name type="common">Yeast</name>
    <name type="synonym">Arxula adeninivorans</name>
    <dbReference type="NCBI Taxonomy" id="409370"/>
    <lineage>
        <taxon>Eukaryota</taxon>
        <taxon>Fungi</taxon>
        <taxon>Dikarya</taxon>
        <taxon>Ascomycota</taxon>
        <taxon>Saccharomycotina</taxon>
        <taxon>Dipodascomycetes</taxon>
        <taxon>Dipodascales</taxon>
        <taxon>Trichomonascaceae</taxon>
        <taxon>Blastobotrys</taxon>
    </lineage>
</organism>
<dbReference type="GO" id="GO:0006383">
    <property type="term" value="P:transcription by RNA polymerase III"/>
    <property type="evidence" value="ECO:0007669"/>
    <property type="project" value="UniProtKB-UniRule"/>
</dbReference>
<feature type="compositionally biased region" description="Acidic residues" evidence="5">
    <location>
        <begin position="167"/>
        <end position="190"/>
    </location>
</feature>
<dbReference type="GO" id="GO:0005666">
    <property type="term" value="C:RNA polymerase III complex"/>
    <property type="evidence" value="ECO:0007669"/>
    <property type="project" value="UniProtKB-UniRule"/>
</dbReference>
<gene>
    <name evidence="6" type="ORF">GNLVRS02_ARAD1C34892g</name>
</gene>
<evidence type="ECO:0000256" key="4">
    <source>
        <dbReference type="PIRNR" id="PIRNR000777"/>
    </source>
</evidence>
<name>A0A060T3M3_BLAAD</name>
<dbReference type="InterPro" id="IPR024661">
    <property type="entry name" value="RNA_pol_III_Rpc31"/>
</dbReference>
<evidence type="ECO:0000256" key="1">
    <source>
        <dbReference type="ARBA" id="ARBA00004123"/>
    </source>
</evidence>
<dbReference type="EMBL" id="HG937693">
    <property type="protein sequence ID" value="CDP35409.1"/>
    <property type="molecule type" value="Genomic_DNA"/>
</dbReference>
<reference evidence="6" key="2">
    <citation type="submission" date="2014-06" db="EMBL/GenBank/DDBJ databases">
        <title>The complete genome of Blastobotrys (Arxula) adeninivorans LS3 - a yeast of biotechnological interest.</title>
        <authorList>
            <person name="Kunze G."/>
            <person name="Gaillardin C."/>
            <person name="Czernicka M."/>
            <person name="Durrens P."/>
            <person name="Martin T."/>
            <person name="Boer E."/>
            <person name="Gabaldon T."/>
            <person name="Cruz J."/>
            <person name="Talla E."/>
            <person name="Marck C."/>
            <person name="Goffeau A."/>
            <person name="Barbe V."/>
            <person name="Baret P."/>
            <person name="Baronian K."/>
            <person name="Beier S."/>
            <person name="Bleykasten C."/>
            <person name="Bode R."/>
            <person name="Casaregola S."/>
            <person name="Despons L."/>
            <person name="Fairhead C."/>
            <person name="Giersberg M."/>
            <person name="Gierski P."/>
            <person name="Hahnel U."/>
            <person name="Hartmann A."/>
            <person name="Jankowska D."/>
            <person name="Jubin C."/>
            <person name="Jung P."/>
            <person name="Lafontaine I."/>
            <person name="Leh-Louis V."/>
            <person name="Lemaire M."/>
            <person name="Marcet-Houben M."/>
            <person name="Mascher M."/>
            <person name="Morel G."/>
            <person name="Richard G.-F."/>
            <person name="Riechen J."/>
            <person name="Sacerdot C."/>
            <person name="Sarkar A."/>
            <person name="Savel G."/>
            <person name="Schacherer J."/>
            <person name="Sherman D."/>
            <person name="Straub M.-L."/>
            <person name="Stein N."/>
            <person name="Thierry A."/>
            <person name="Trautwein-Schult A."/>
            <person name="Westhof E."/>
            <person name="Worch S."/>
            <person name="Dujon B."/>
            <person name="Souciet J.-L."/>
            <person name="Wincker P."/>
            <person name="Scholz U."/>
            <person name="Neuveglise N."/>
        </authorList>
    </citation>
    <scope>NUCLEOTIDE SEQUENCE</scope>
    <source>
        <strain evidence="6">LS3</strain>
    </source>
</reference>
<evidence type="ECO:0000313" key="6">
    <source>
        <dbReference type="EMBL" id="CDP35409.1"/>
    </source>
</evidence>
<protein>
    <recommendedName>
        <fullName evidence="4">DNA-directed RNA polymerase III subunit</fullName>
    </recommendedName>
</protein>
<keyword evidence="3 4" id="KW-0539">Nucleus</keyword>
<dbReference type="PANTHER" id="PTHR15367">
    <property type="entry name" value="DNA-DIRECTED RNA POLYMERASE III"/>
    <property type="match status" value="1"/>
</dbReference>
<evidence type="ECO:0000256" key="3">
    <source>
        <dbReference type="ARBA" id="ARBA00023242"/>
    </source>
</evidence>